<dbReference type="Pfam" id="PF06165">
    <property type="entry name" value="GH94_b-supersand"/>
    <property type="match status" value="2"/>
</dbReference>
<keyword evidence="9" id="KW-1185">Reference proteome</keyword>
<feature type="transmembrane region" description="Helical" evidence="4">
    <location>
        <begin position="461"/>
        <end position="483"/>
    </location>
</feature>
<dbReference type="PANTHER" id="PTHR37469">
    <property type="entry name" value="CELLOBIONIC ACID PHOSPHORYLASE-RELATED"/>
    <property type="match status" value="1"/>
</dbReference>
<dbReference type="Proteomes" id="UP001501510">
    <property type="component" value="Unassembled WGS sequence"/>
</dbReference>
<dbReference type="InterPro" id="IPR037824">
    <property type="entry name" value="GH94N_2_NdvB"/>
</dbReference>
<dbReference type="SUPFAM" id="SSF74650">
    <property type="entry name" value="Galactose mutarotase-like"/>
    <property type="match status" value="2"/>
</dbReference>
<dbReference type="Gene3D" id="2.70.98.40">
    <property type="entry name" value="Glycoside hydrolase, family 65, N-terminal domain"/>
    <property type="match status" value="2"/>
</dbReference>
<evidence type="ECO:0000259" key="7">
    <source>
        <dbReference type="Pfam" id="PF17167"/>
    </source>
</evidence>
<dbReference type="CDD" id="cd11756">
    <property type="entry name" value="GH94N_ChvB_NdvB_1_like"/>
    <property type="match status" value="1"/>
</dbReference>
<dbReference type="CDD" id="cd11753">
    <property type="entry name" value="GH94N_ChvB_NdvB_2_like"/>
    <property type="match status" value="1"/>
</dbReference>
<protein>
    <submittedName>
        <fullName evidence="8">Glucoamylase family protein</fullName>
    </submittedName>
</protein>
<dbReference type="Pfam" id="PF10091">
    <property type="entry name" value="Glycoamylase"/>
    <property type="match status" value="1"/>
</dbReference>
<dbReference type="InterPro" id="IPR012341">
    <property type="entry name" value="6hp_glycosidase-like_sf"/>
</dbReference>
<feature type="transmembrane region" description="Helical" evidence="4">
    <location>
        <begin position="973"/>
        <end position="994"/>
    </location>
</feature>
<evidence type="ECO:0000256" key="2">
    <source>
        <dbReference type="ARBA" id="ARBA00022679"/>
    </source>
</evidence>
<dbReference type="PANTHER" id="PTHR37469:SF2">
    <property type="entry name" value="CELLOBIONIC ACID PHOSPHORYLASE"/>
    <property type="match status" value="1"/>
</dbReference>
<keyword evidence="4" id="KW-0812">Transmembrane</keyword>
<dbReference type="Gene3D" id="1.50.10.10">
    <property type="match status" value="1"/>
</dbReference>
<gene>
    <name evidence="8" type="ORF">GCM10008906_04390</name>
</gene>
<dbReference type="InterPro" id="IPR010383">
    <property type="entry name" value="Glyco_hydrolase_94_b-supersand"/>
</dbReference>
<dbReference type="InterPro" id="IPR008928">
    <property type="entry name" value="6-hairpin_glycosidase_sf"/>
</dbReference>
<feature type="transmembrane region" description="Helical" evidence="4">
    <location>
        <begin position="948"/>
        <end position="967"/>
    </location>
</feature>
<dbReference type="Gene3D" id="2.60.420.10">
    <property type="entry name" value="Maltose phosphorylase, domain 3"/>
    <property type="match status" value="1"/>
</dbReference>
<feature type="domain" description="Glycosyl hydrolase 94 catalytic" evidence="7">
    <location>
        <begin position="2385"/>
        <end position="2809"/>
    </location>
</feature>
<dbReference type="Gene3D" id="1.50.10.140">
    <property type="match status" value="2"/>
</dbReference>
<evidence type="ECO:0000313" key="9">
    <source>
        <dbReference type="Proteomes" id="UP001501510"/>
    </source>
</evidence>
<organism evidence="8 9">
    <name type="scientific">Clostridium oceanicum</name>
    <dbReference type="NCBI Taxonomy" id="1543"/>
    <lineage>
        <taxon>Bacteria</taxon>
        <taxon>Bacillati</taxon>
        <taxon>Bacillota</taxon>
        <taxon>Clostridia</taxon>
        <taxon>Eubacteriales</taxon>
        <taxon>Clostridiaceae</taxon>
        <taxon>Clostridium</taxon>
    </lineage>
</organism>
<reference evidence="9" key="1">
    <citation type="journal article" date="2019" name="Int. J. Syst. Evol. Microbiol.">
        <title>The Global Catalogue of Microorganisms (GCM) 10K type strain sequencing project: providing services to taxonomists for standard genome sequencing and annotation.</title>
        <authorList>
            <consortium name="The Broad Institute Genomics Platform"/>
            <consortium name="The Broad Institute Genome Sequencing Center for Infectious Disease"/>
            <person name="Wu L."/>
            <person name="Ma J."/>
        </authorList>
    </citation>
    <scope>NUCLEOTIDE SEQUENCE [LARGE SCALE GENOMIC DNA]</scope>
    <source>
        <strain evidence="9">JCM 1407</strain>
    </source>
</reference>
<dbReference type="InterPro" id="IPR037018">
    <property type="entry name" value="GH65_N"/>
</dbReference>
<dbReference type="InterPro" id="IPR037820">
    <property type="entry name" value="GH94N_NdvB"/>
</dbReference>
<accession>A0ABP3UGG2</accession>
<dbReference type="Pfam" id="PF17167">
    <property type="entry name" value="Glyco_hydro_94"/>
    <property type="match status" value="1"/>
</dbReference>
<evidence type="ECO:0000259" key="6">
    <source>
        <dbReference type="Pfam" id="PF10091"/>
    </source>
</evidence>
<evidence type="ECO:0000256" key="1">
    <source>
        <dbReference type="ARBA" id="ARBA00022676"/>
    </source>
</evidence>
<keyword evidence="4" id="KW-0472">Membrane</keyword>
<dbReference type="SMART" id="SM01068">
    <property type="entry name" value="CBM_X"/>
    <property type="match status" value="2"/>
</dbReference>
<feature type="transmembrane region" description="Helical" evidence="4">
    <location>
        <begin position="430"/>
        <end position="455"/>
    </location>
</feature>
<comment type="caution">
    <text evidence="8">The sequence shown here is derived from an EMBL/GenBank/DDBJ whole genome shotgun (WGS) entry which is preliminary data.</text>
</comment>
<dbReference type="EMBL" id="BAAACG010000003">
    <property type="protein sequence ID" value="GAA0733482.1"/>
    <property type="molecule type" value="Genomic_DNA"/>
</dbReference>
<feature type="coiled-coil region" evidence="3">
    <location>
        <begin position="1291"/>
        <end position="1318"/>
    </location>
</feature>
<feature type="transmembrane region" description="Helical" evidence="4">
    <location>
        <begin position="854"/>
        <end position="882"/>
    </location>
</feature>
<keyword evidence="3" id="KW-0175">Coiled coil</keyword>
<dbReference type="InterPro" id="IPR033432">
    <property type="entry name" value="GH94_catalytic"/>
</dbReference>
<name>A0ABP3UGG2_9CLOT</name>
<dbReference type="InterPro" id="IPR011013">
    <property type="entry name" value="Gal_mutarotase_sf_dom"/>
</dbReference>
<evidence type="ECO:0000256" key="3">
    <source>
        <dbReference type="SAM" id="Coils"/>
    </source>
</evidence>
<evidence type="ECO:0000313" key="8">
    <source>
        <dbReference type="EMBL" id="GAA0733482.1"/>
    </source>
</evidence>
<feature type="transmembrane region" description="Helical" evidence="4">
    <location>
        <begin position="6"/>
        <end position="21"/>
    </location>
</feature>
<keyword evidence="1" id="KW-0328">Glycosyltransferase</keyword>
<dbReference type="SUPFAM" id="SSF48208">
    <property type="entry name" value="Six-hairpin glycosidases"/>
    <property type="match status" value="1"/>
</dbReference>
<evidence type="ECO:0000259" key="5">
    <source>
        <dbReference type="Pfam" id="PF06165"/>
    </source>
</evidence>
<feature type="domain" description="Glycosyl hydrolase 94 supersandwich" evidence="5">
    <location>
        <begin position="1599"/>
        <end position="1875"/>
    </location>
</feature>
<dbReference type="RefSeq" id="WP_343758418.1">
    <property type="nucleotide sequence ID" value="NZ_BAAACG010000003.1"/>
</dbReference>
<sequence>MVRYLAIILIITTVILIYSLYKNYLCSKENYSDEIIDDMNNIYSNLTLDNEKLKEYAKEISENYSTTSNRKCRRFILKNLDKSYKKIIKNYTNIGNLNENGVLNVPAGEWLLDNVYLIEKEYKDIKRNMPSSYYMKLPVIDKGNMKCFPRIYKIALEIISKTDGKINGDIIIDFITSYQKNSILSSGEIWALPIMLRIALIQKISLISDEIIYIQNERKKGEELADHVIDYNDRQKLDKVIEELKEKSIDFTPYFTEKFVNIIKDNGVNNIELYDLINENLQRQETYLENIINFGHRKQSKQQMIIGNCITAMRTIEAIDWRNVFERTSIVEKILLKDPSGIYGKMDFPSKDNYRHTIEKMSKKIKLPETYIAQKAIECAENIKESEDQYKSHVGFYIVKEEGRNKLEEKINYRKKIKDKFKIFLSKHKVSHYISFLSLGTIIFDLLVLFSIYYTETNFNIYSVIFQFLILLIPCSEIIFSIVNWTLNNLMEPDYIPKLEFKNGIPEESSTVVVIPTLINNKKRVNELMDEMEVYYLANKEKNIYFALLSDFKDSNKKENKEDKGIIDEALKKVKLLNDKYSKEGENIFFFFSRYRKFNKKENLWMGWERKRGKLVEFNKMIRGDKNTSYDVFSSDISPLKKVKYVITLDADTKLPRDSAKKLIGAMEHILNRPVIDKKNKRVVFGYGLMQPRISVSIESANKTTFSSIFSGEVGIDMYTTAISDTYQDLFNEGIYTGKGIYNLDVFNYMLSDEIPEDTVLSHDLLEGSYVRAGLVTDIELIDGYPAYYISNAKRIHRWVRGDWQLLPWIKSKSINRLSKWKIIDNLRRSLLSVSIVFLIILSLIFPFGTETMITIGFISVVAPILFNVSDTVVSPIVGLSLSGKIDGIKRICSQFFLIFTFIPHKAYLMVDAIIRTLYRISISKKNLLQWQTAEDAERLSGKNLKNYISNMWIASFLSIVIGYFAYIKSLSIFLFVIPTCIIWFFSPYIAYFVSKDKKKKIRLNEEDEFLLRNLSLRTWTYFKDYVCENTNWLSPDNYQEEPYKGIAYRTSPTNIGMGITSNIAAYDLGFIGTTECLQRIKNTLDNMDKLDKYKGHFYNWYNIKTMKPLNPRYISAVDSGNLVGYLWVTSKAIEGFLNKPLIREEQVKGLDSLVHLANDELKDNEDEEDFYNKEIFLLQNLKLNIVSWSNILNKINTRSKELINLNINKKELYWNLKLQKAVDSLLIELENIFPWKNQEYNDNNLLKTLDKDVIKGYTEGSIKDLKESLVKSKKYLQDDKENENNFIDAIEIAITNIENLKNNIYDLINRLNILSDETDFSILYDKERNLFSIGYNFDCGKLEKCYYDLLASEARQASFVAIAKGDIPKDNWVTLGRSLSKMARHKGLASWSGTMFEYFMPLLIMKNYPNTLLDQTYKAVIEAQKNYGETRNIPWGISESAYYSFDPDLNYQYRAFGVPGIGIKRGLEKDLVVSPYSTVLALQGNLKDSIENIKRLTSLNAIGRHGFYEAIDYTKDRLSKDKEKLIVKSFMVHHQGMSLMALDNVINNNIFQNRFHSIPEVKATELLLQEKVSKRVVFERKKNKYDQNIENKEVNIYSRVYNTHKSNIPRVNMLSNGNYSSIISNKGSGYSKAGDISIYRWREDVTLDSSGMFFYIKNINSNEFWSATYEPCKNEGEEHKIIFFPDKAEFSRKDGNIMTKTEIIVSQEEDAEIRNISITNTGNHSRIIEVTSYLESTLANFNADLVHPAFSNLFMKTEYLNDPFCIAANRRRRSKKDKSLWLMQTVAVNGEKIGDFEYETSRINFIGRGRNLASPRALDSDFTLKGTIGAVLDPIISIRVRIKIPKGETCNVAYTTAVSNSKDRIINIAKKYRDINNVVRAFDLAWTQSKLQMKYLDIKSSQANIYQYLASNILFINDNLKHREKYIKNIKGSQKDLWAYGISGDTPIMLITINSEKNIDSIRRILTMYKYWQIKGLQVDTVIVNTKESSYITPVENSILDLINSLGLTEKRNKPGGIFVYSTSTMDEKDFKLLKGISRIYIDCEKGELIKQIDVCNELKDDNSNLLVKKDMNFKIKPYSFEIPKLKYFNNIGGFDVENSEYTMVLKDYNNTPLPWINVISNKNFGFHISESGSSYSWYKNSRENKITNWSNDPIIDGESEEIYIRDNETLEAFSISPKPIRDKGEYIISHGFGYSKFKHYAKGIIGEMTTYCPKEDTCKISIIKLTNNTNVQRKLSIMYYAEMVLGVSKQLTSQYISTYYDKEDKFIYSNNAYSSDFKHSLAYLKIIGGNNSSFTGDRTEFIGAEGSIEKPKALGKINLNNKVGAGVDPCLAESVEISIKPSEEKYIIAILGAEDSKNKIKDTIIKYKDIDNCFNELEKVKVFWKDLLGNIQVKTPDESMNIMLNGWLLYQVITCRLWSRTAFYQSGGAYGFRDQLQDVMSVSYVKPEMTRKQIIYSASRQFKEGDVQHWWHPIVDSGIRTRFSDDLLWLPYVTIDYIKNTGDYSILDEEVNYLEDSPLREGEDERYTISSKSSYKDRIYDHCIKAIDKALKFGDHNIPLMGSGDWNDGMSTIGNGGKGESVWLGWFLYSILTSFVKLCKYKNDDELVSKYDKYIKFIKENQEKNAWDGSWYRRAYFDDGTPLGSIQNEECKIDSLSQSWSVLSGAGKKKRVEEAMEAVEKNLVRKEKGMIALLTPPFDKSKLEPGYIKGYLPGVRENGGQYTHAAIWTVLAFAKLKREDKAWKLFNMINPINHSKSYLNCSIYKVEPYVMTADIYDREPHIGRGGWSWYTGAASWMYRTGIEGILGLKFKENKGFYIDPCVPKEWESYEIDYNRGESSYHINVVREEEKGVWVNNKLMEDGLVPFYDKGKYKVKVSI</sequence>
<feature type="transmembrane region" description="Helical" evidence="4">
    <location>
        <begin position="830"/>
        <end position="848"/>
    </location>
</feature>
<proteinExistence type="predicted"/>
<keyword evidence="4" id="KW-1133">Transmembrane helix</keyword>
<feature type="domain" description="Glycoamylase-like" evidence="6">
    <location>
        <begin position="1347"/>
        <end position="1560"/>
    </location>
</feature>
<keyword evidence="2" id="KW-0808">Transferase</keyword>
<evidence type="ECO:0000256" key="4">
    <source>
        <dbReference type="SAM" id="Phobius"/>
    </source>
</evidence>
<feature type="domain" description="Glycosyl hydrolase 94 supersandwich" evidence="5">
    <location>
        <begin position="2102"/>
        <end position="2371"/>
    </location>
</feature>
<dbReference type="InterPro" id="IPR052047">
    <property type="entry name" value="GH94_Enzymes"/>
</dbReference>
<dbReference type="InterPro" id="IPR019282">
    <property type="entry name" value="Glycoamylase-like_cons_dom"/>
</dbReference>